<sequence>MKTEGVPFRLLSTPSSSLQILEASREGEIAVRRARVVPRTAGRNAQPFRVTRAALGNPARGDSTHTAAASARTPSESEIGDYPALASEPAPTLARSTEYARASSARAPHHNSQPTPRAFDTLDVCGDGTHTHTRMGTASAASAIEWVRTRLGWGGVYGGRQGAKVVEGARGEAGGGRQATHTHLPPRTQDLCATHRAARIRHSMRTARTGGGGVRESDNGNAGFPRSEPAAARMCTHSAPRYTPATARA</sequence>
<feature type="region of interest" description="Disordered" evidence="1">
    <location>
        <begin position="55"/>
        <end position="84"/>
    </location>
</feature>
<feature type="compositionally biased region" description="Polar residues" evidence="1">
    <location>
        <begin position="64"/>
        <end position="76"/>
    </location>
</feature>
<comment type="caution">
    <text evidence="2">The sequence shown here is derived from an EMBL/GenBank/DDBJ whole genome shotgun (WGS) entry which is preliminary data.</text>
</comment>
<dbReference type="AlphaFoldDB" id="A0AAD6WXE2"/>
<protein>
    <submittedName>
        <fullName evidence="2">Uncharacterized protein</fullName>
    </submittedName>
</protein>
<name>A0AAD6WXE2_9AGAR</name>
<feature type="region of interest" description="Disordered" evidence="1">
    <location>
        <begin position="207"/>
        <end position="249"/>
    </location>
</feature>
<evidence type="ECO:0000313" key="2">
    <source>
        <dbReference type="EMBL" id="KAJ7024714.1"/>
    </source>
</evidence>
<reference evidence="2" key="1">
    <citation type="submission" date="2023-03" db="EMBL/GenBank/DDBJ databases">
        <title>Massive genome expansion in bonnet fungi (Mycena s.s.) driven by repeated elements and novel gene families across ecological guilds.</title>
        <authorList>
            <consortium name="Lawrence Berkeley National Laboratory"/>
            <person name="Harder C.B."/>
            <person name="Miyauchi S."/>
            <person name="Viragh M."/>
            <person name="Kuo A."/>
            <person name="Thoen E."/>
            <person name="Andreopoulos B."/>
            <person name="Lu D."/>
            <person name="Skrede I."/>
            <person name="Drula E."/>
            <person name="Henrissat B."/>
            <person name="Morin E."/>
            <person name="Kohler A."/>
            <person name="Barry K."/>
            <person name="LaButti K."/>
            <person name="Morin E."/>
            <person name="Salamov A."/>
            <person name="Lipzen A."/>
            <person name="Mereny Z."/>
            <person name="Hegedus B."/>
            <person name="Baldrian P."/>
            <person name="Stursova M."/>
            <person name="Weitz H."/>
            <person name="Taylor A."/>
            <person name="Grigoriev I.V."/>
            <person name="Nagy L.G."/>
            <person name="Martin F."/>
            <person name="Kauserud H."/>
        </authorList>
    </citation>
    <scope>NUCLEOTIDE SEQUENCE</scope>
    <source>
        <strain evidence="2">CBHHK200</strain>
    </source>
</reference>
<evidence type="ECO:0000256" key="1">
    <source>
        <dbReference type="SAM" id="MobiDB-lite"/>
    </source>
</evidence>
<gene>
    <name evidence="2" type="ORF">C8F04DRAFT_1192120</name>
</gene>
<organism evidence="2 3">
    <name type="scientific">Mycena alexandri</name>
    <dbReference type="NCBI Taxonomy" id="1745969"/>
    <lineage>
        <taxon>Eukaryota</taxon>
        <taxon>Fungi</taxon>
        <taxon>Dikarya</taxon>
        <taxon>Basidiomycota</taxon>
        <taxon>Agaricomycotina</taxon>
        <taxon>Agaricomycetes</taxon>
        <taxon>Agaricomycetidae</taxon>
        <taxon>Agaricales</taxon>
        <taxon>Marasmiineae</taxon>
        <taxon>Mycenaceae</taxon>
        <taxon>Mycena</taxon>
    </lineage>
</organism>
<dbReference type="EMBL" id="JARJCM010000165">
    <property type="protein sequence ID" value="KAJ7024714.1"/>
    <property type="molecule type" value="Genomic_DNA"/>
</dbReference>
<accession>A0AAD6WXE2</accession>
<proteinExistence type="predicted"/>
<keyword evidence="3" id="KW-1185">Reference proteome</keyword>
<evidence type="ECO:0000313" key="3">
    <source>
        <dbReference type="Proteomes" id="UP001218188"/>
    </source>
</evidence>
<dbReference type="Proteomes" id="UP001218188">
    <property type="component" value="Unassembled WGS sequence"/>
</dbReference>